<reference evidence="4 5" key="1">
    <citation type="submission" date="2019-08" db="EMBL/GenBank/DDBJ databases">
        <title>In-depth cultivation of the pig gut microbiome towards novel bacterial diversity and tailored functional studies.</title>
        <authorList>
            <person name="Wylensek D."/>
            <person name="Hitch T.C.A."/>
            <person name="Clavel T."/>
        </authorList>
    </citation>
    <scope>NUCLEOTIDE SEQUENCE [LARGE SCALE GENOMIC DNA]</scope>
    <source>
        <strain evidence="4 5">WCA-MUC-591-APC-4B</strain>
    </source>
</reference>
<dbReference type="Proteomes" id="UP000469424">
    <property type="component" value="Unassembled WGS sequence"/>
</dbReference>
<proteinExistence type="predicted"/>
<gene>
    <name evidence="4" type="ORF">FYJ65_02950</name>
</gene>
<dbReference type="InterPro" id="IPR055382">
    <property type="entry name" value="DUF7601"/>
</dbReference>
<keyword evidence="5" id="KW-1185">Reference proteome</keyword>
<organism evidence="4 5">
    <name type="scientific">Mogibacterium kristiansenii</name>
    <dbReference type="NCBI Taxonomy" id="2606708"/>
    <lineage>
        <taxon>Bacteria</taxon>
        <taxon>Bacillati</taxon>
        <taxon>Bacillota</taxon>
        <taxon>Clostridia</taxon>
        <taxon>Peptostreptococcales</taxon>
        <taxon>Anaerovoracaceae</taxon>
        <taxon>Mogibacterium</taxon>
    </lineage>
</organism>
<dbReference type="Pfam" id="PF12892">
    <property type="entry name" value="FctA"/>
    <property type="match status" value="1"/>
</dbReference>
<dbReference type="InterPro" id="IPR038174">
    <property type="entry name" value="Strep_pil_link_sf"/>
</dbReference>
<accession>A0A6N7XJT2</accession>
<dbReference type="RefSeq" id="WP_154553866.1">
    <property type="nucleotide sequence ID" value="NZ_VUNA01000004.1"/>
</dbReference>
<dbReference type="AlphaFoldDB" id="A0A6N7XJT2"/>
<comment type="caution">
    <text evidence="4">The sequence shown here is derived from an EMBL/GenBank/DDBJ whole genome shotgun (WGS) entry which is preliminary data.</text>
</comment>
<dbReference type="Gene3D" id="2.60.40.1140">
    <property type="entry name" value="Collagen-binding surface protein Cna, B-type domain"/>
    <property type="match status" value="1"/>
</dbReference>
<dbReference type="InterPro" id="IPR022464">
    <property type="entry name" value="Strep_pil_isopept_link"/>
</dbReference>
<evidence type="ECO:0000313" key="4">
    <source>
        <dbReference type="EMBL" id="MST70305.1"/>
    </source>
</evidence>
<dbReference type="Gene3D" id="2.60.40.3050">
    <property type="match status" value="1"/>
</dbReference>
<dbReference type="Pfam" id="PF24547">
    <property type="entry name" value="DUF7601"/>
    <property type="match status" value="1"/>
</dbReference>
<sequence length="484" mass="51711">MKKEKRANGPHTVTGGPANHTEGPANHTGGPANHTSHRIRAGLLAVCLTLGAAIPSGAWAAGKDPRQAVSGDEATLTMGKILTANHAGKFPGTLRNVKYKLTAVRGFDNANESTGASGKPIAAENMPMPEASAAEHHQVKVNGTNAEITVGDFQTAERDSDTKKSRVTPVKIKFRRAGYYLYKLTEEGSDPEKVPGVTYDDHSYFVAVYVTNKTDDAGNTEDGVYVHNITSYRNESGKENYQPNLSDISGITDNGGSDATENVRENLAKVGTSDGEHPNRLEAYRFWNDAHVQDLVITNNVKGNLGDRNKAFEFQVKLSGLEPGTAYTTEEAAADTGDRTDDGVNVVRASVGTIQGKTLVSDDSGKAEFTVRLKDDEKFVLNGLPVSASYQVTEQASDHIASYRISGSGKTPEIQNKMKDNDIKDKALSTEAERVDEADGTVTVAFINERNLATVTGVAESTGPAALLAIAAAGAIATRRRKYE</sequence>
<feature type="region of interest" description="Disordered" evidence="1">
    <location>
        <begin position="1"/>
        <end position="35"/>
    </location>
</feature>
<evidence type="ECO:0000259" key="2">
    <source>
        <dbReference type="Pfam" id="PF12892"/>
    </source>
</evidence>
<dbReference type="EMBL" id="VUNA01000004">
    <property type="protein sequence ID" value="MST70305.1"/>
    <property type="molecule type" value="Genomic_DNA"/>
</dbReference>
<name>A0A6N7XJT2_9FIRM</name>
<feature type="domain" description="Streptococcal pilin isopeptide linkage" evidence="2">
    <location>
        <begin position="155"/>
        <end position="215"/>
    </location>
</feature>
<protein>
    <submittedName>
        <fullName evidence="4">Uncharacterized protein</fullName>
    </submittedName>
</protein>
<feature type="domain" description="DUF7601" evidence="3">
    <location>
        <begin position="294"/>
        <end position="419"/>
    </location>
</feature>
<evidence type="ECO:0000259" key="3">
    <source>
        <dbReference type="Pfam" id="PF24547"/>
    </source>
</evidence>
<evidence type="ECO:0000256" key="1">
    <source>
        <dbReference type="SAM" id="MobiDB-lite"/>
    </source>
</evidence>
<evidence type="ECO:0000313" key="5">
    <source>
        <dbReference type="Proteomes" id="UP000469424"/>
    </source>
</evidence>